<dbReference type="AlphaFoldDB" id="A0A0G4FSH5"/>
<sequence length="398" mass="45549">MVRQIGRALRLVAAGRPRFGSTQRGALGKGGVSELGALKTRIIERNSRFASAVSSTSSSPINTESKEIRRFEPQGVPGQVLYPATPEDIEILRDSVHKYPIPMEMEGSTVIRIVRLSDPVTSPVGRSVRNRIYGTRKGEKYKFLVYGIVVTLALIGAGVWQLKRMKWKADLIEMRRERLAMPRVKVDGTPFPWTGKMDEWAYRTVELHGVYDLAREMKIGPRPGLVFNNPGYNIVCPMILEDGSKILVNRGHISFDQADPEYRHEVPEWLTVRAVVDPGEIPFVGTSWKRFKNRPADKLFVFIEPKDLNALSGARNFEECGQAVLNAYDVMYDDDRGVPPKKRRKRHWCFSMRGKDEYFCFWADEHVHFMYALQWFAMAALTAGMTVWKFIEVSRWKF</sequence>
<feature type="transmembrane region" description="Helical" evidence="5">
    <location>
        <begin position="369"/>
        <end position="391"/>
    </location>
</feature>
<dbReference type="PANTHER" id="PTHR23427">
    <property type="entry name" value="SURFEIT LOCUS PROTEIN"/>
    <property type="match status" value="1"/>
</dbReference>
<proteinExistence type="inferred from homology"/>
<evidence type="ECO:0000256" key="5">
    <source>
        <dbReference type="RuleBase" id="RU363076"/>
    </source>
</evidence>
<dbReference type="Pfam" id="PF02104">
    <property type="entry name" value="SURF1"/>
    <property type="match status" value="1"/>
</dbReference>
<dbReference type="GO" id="GO:0005743">
    <property type="term" value="C:mitochondrial inner membrane"/>
    <property type="evidence" value="ECO:0007669"/>
    <property type="project" value="UniProtKB-SubCell"/>
</dbReference>
<accession>A0A0G4FSH5</accession>
<keyword evidence="2 5" id="KW-0812">Transmembrane</keyword>
<keyword evidence="5" id="KW-0999">Mitochondrion inner membrane</keyword>
<gene>
    <name evidence="6" type="ORF">Cvel_18446</name>
</gene>
<comment type="function">
    <text evidence="5">Probably involved in the biogenesis of the COX complex.</text>
</comment>
<evidence type="ECO:0000256" key="1">
    <source>
        <dbReference type="ARBA" id="ARBA00004370"/>
    </source>
</evidence>
<name>A0A0G4FSH5_9ALVE</name>
<organism evidence="6">
    <name type="scientific">Chromera velia CCMP2878</name>
    <dbReference type="NCBI Taxonomy" id="1169474"/>
    <lineage>
        <taxon>Eukaryota</taxon>
        <taxon>Sar</taxon>
        <taxon>Alveolata</taxon>
        <taxon>Colpodellida</taxon>
        <taxon>Chromeraceae</taxon>
        <taxon>Chromera</taxon>
    </lineage>
</organism>
<keyword evidence="3 5" id="KW-1133">Transmembrane helix</keyword>
<evidence type="ECO:0000313" key="6">
    <source>
        <dbReference type="EMBL" id="CEM17378.1"/>
    </source>
</evidence>
<keyword evidence="5" id="KW-0496">Mitochondrion</keyword>
<feature type="transmembrane region" description="Helical" evidence="5">
    <location>
        <begin position="143"/>
        <end position="162"/>
    </location>
</feature>
<comment type="similarity">
    <text evidence="5">Belongs to the SURF1 family.</text>
</comment>
<dbReference type="InterPro" id="IPR045214">
    <property type="entry name" value="Surf1/Surf4"/>
</dbReference>
<evidence type="ECO:0000256" key="2">
    <source>
        <dbReference type="ARBA" id="ARBA00022692"/>
    </source>
</evidence>
<evidence type="ECO:0000256" key="4">
    <source>
        <dbReference type="ARBA" id="ARBA00023136"/>
    </source>
</evidence>
<dbReference type="VEuPathDB" id="CryptoDB:Cvel_18446"/>
<comment type="subcellular location">
    <subcellularLocation>
        <location evidence="1">Membrane</location>
    </subcellularLocation>
    <subcellularLocation>
        <location evidence="5">Mitochondrion inner membrane</location>
        <topology evidence="5">Multi-pass membrane protein</topology>
    </subcellularLocation>
</comment>
<dbReference type="CDD" id="cd06662">
    <property type="entry name" value="SURF1"/>
    <property type="match status" value="1"/>
</dbReference>
<dbReference type="PhylomeDB" id="A0A0G4FSH5"/>
<keyword evidence="4 5" id="KW-0472">Membrane</keyword>
<dbReference type="PROSITE" id="PS50895">
    <property type="entry name" value="SURF1"/>
    <property type="match status" value="1"/>
</dbReference>
<dbReference type="InterPro" id="IPR002994">
    <property type="entry name" value="Surf1/Shy1"/>
</dbReference>
<evidence type="ECO:0000256" key="3">
    <source>
        <dbReference type="ARBA" id="ARBA00022989"/>
    </source>
</evidence>
<reference evidence="6" key="1">
    <citation type="submission" date="2014-11" db="EMBL/GenBank/DDBJ databases">
        <authorList>
            <person name="Otto D Thomas"/>
            <person name="Naeem Raeece"/>
        </authorList>
    </citation>
    <scope>NUCLEOTIDE SEQUENCE</scope>
</reference>
<dbReference type="PANTHER" id="PTHR23427:SF2">
    <property type="entry name" value="SURFEIT LOCUS PROTEIN 1"/>
    <property type="match status" value="1"/>
</dbReference>
<dbReference type="EMBL" id="CDMZ01000582">
    <property type="protein sequence ID" value="CEM17378.1"/>
    <property type="molecule type" value="Genomic_DNA"/>
</dbReference>
<protein>
    <recommendedName>
        <fullName evidence="5">SURF1-like protein</fullName>
    </recommendedName>
</protein>